<evidence type="ECO:0000256" key="5">
    <source>
        <dbReference type="SAM" id="Phobius"/>
    </source>
</evidence>
<feature type="transmembrane region" description="Helical" evidence="5">
    <location>
        <begin position="320"/>
        <end position="348"/>
    </location>
</feature>
<organism evidence="7 8">
    <name type="scientific">Actinomycetospora chlora</name>
    <dbReference type="NCBI Taxonomy" id="663608"/>
    <lineage>
        <taxon>Bacteria</taxon>
        <taxon>Bacillati</taxon>
        <taxon>Actinomycetota</taxon>
        <taxon>Actinomycetes</taxon>
        <taxon>Pseudonocardiales</taxon>
        <taxon>Pseudonocardiaceae</taxon>
        <taxon>Actinomycetospora</taxon>
    </lineage>
</organism>
<feature type="transmembrane region" description="Helical" evidence="5">
    <location>
        <begin position="354"/>
        <end position="371"/>
    </location>
</feature>
<gene>
    <name evidence="7" type="ORF">GCM10023200_01680</name>
</gene>
<feature type="transmembrane region" description="Helical" evidence="5">
    <location>
        <begin position="161"/>
        <end position="179"/>
    </location>
</feature>
<evidence type="ECO:0000256" key="1">
    <source>
        <dbReference type="ARBA" id="ARBA00004141"/>
    </source>
</evidence>
<evidence type="ECO:0000313" key="8">
    <source>
        <dbReference type="Proteomes" id="UP001500928"/>
    </source>
</evidence>
<name>A0ABP9A441_9PSEU</name>
<evidence type="ECO:0000313" key="7">
    <source>
        <dbReference type="EMBL" id="GAA4772956.1"/>
    </source>
</evidence>
<keyword evidence="3 5" id="KW-1133">Transmembrane helix</keyword>
<evidence type="ECO:0000256" key="4">
    <source>
        <dbReference type="ARBA" id="ARBA00023136"/>
    </source>
</evidence>
<dbReference type="PANTHER" id="PTHR37422">
    <property type="entry name" value="TEICHURONIC ACID BIOSYNTHESIS PROTEIN TUAE"/>
    <property type="match status" value="1"/>
</dbReference>
<feature type="transmembrane region" description="Helical" evidence="5">
    <location>
        <begin position="191"/>
        <end position="218"/>
    </location>
</feature>
<keyword evidence="2 5" id="KW-0812">Transmembrane</keyword>
<feature type="transmembrane region" description="Helical" evidence="5">
    <location>
        <begin position="230"/>
        <end position="252"/>
    </location>
</feature>
<keyword evidence="4 5" id="KW-0472">Membrane</keyword>
<dbReference type="InterPro" id="IPR007016">
    <property type="entry name" value="O-antigen_ligase-rel_domated"/>
</dbReference>
<keyword evidence="8" id="KW-1185">Reference proteome</keyword>
<accession>A0ABP9A441</accession>
<feature type="domain" description="O-antigen ligase-related" evidence="6">
    <location>
        <begin position="191"/>
        <end position="331"/>
    </location>
</feature>
<reference evidence="8" key="1">
    <citation type="journal article" date="2019" name="Int. J. Syst. Evol. Microbiol.">
        <title>The Global Catalogue of Microorganisms (GCM) 10K type strain sequencing project: providing services to taxonomists for standard genome sequencing and annotation.</title>
        <authorList>
            <consortium name="The Broad Institute Genomics Platform"/>
            <consortium name="The Broad Institute Genome Sequencing Center for Infectious Disease"/>
            <person name="Wu L."/>
            <person name="Ma J."/>
        </authorList>
    </citation>
    <scope>NUCLEOTIDE SEQUENCE [LARGE SCALE GENOMIC DNA]</scope>
    <source>
        <strain evidence="8">JCM 17979</strain>
    </source>
</reference>
<feature type="transmembrane region" description="Helical" evidence="5">
    <location>
        <begin position="66"/>
        <end position="84"/>
    </location>
</feature>
<comment type="caution">
    <text evidence="7">The sequence shown here is derived from an EMBL/GenBank/DDBJ whole genome shotgun (WGS) entry which is preliminary data.</text>
</comment>
<dbReference type="EMBL" id="BAABHO010000001">
    <property type="protein sequence ID" value="GAA4772956.1"/>
    <property type="molecule type" value="Genomic_DNA"/>
</dbReference>
<dbReference type="Pfam" id="PF04932">
    <property type="entry name" value="Wzy_C"/>
    <property type="match status" value="1"/>
</dbReference>
<feature type="transmembrane region" description="Helical" evidence="5">
    <location>
        <begin position="90"/>
        <end position="110"/>
    </location>
</feature>
<feature type="transmembrane region" description="Helical" evidence="5">
    <location>
        <begin position="21"/>
        <end position="54"/>
    </location>
</feature>
<dbReference type="PANTHER" id="PTHR37422:SF13">
    <property type="entry name" value="LIPOPOLYSACCHARIDE BIOSYNTHESIS PROTEIN PA4999-RELATED"/>
    <property type="match status" value="1"/>
</dbReference>
<comment type="subcellular location">
    <subcellularLocation>
        <location evidence="1">Membrane</location>
        <topology evidence="1">Multi-pass membrane protein</topology>
    </subcellularLocation>
</comment>
<dbReference type="Proteomes" id="UP001500928">
    <property type="component" value="Unassembled WGS sequence"/>
</dbReference>
<evidence type="ECO:0000256" key="3">
    <source>
        <dbReference type="ARBA" id="ARBA00022989"/>
    </source>
</evidence>
<dbReference type="InterPro" id="IPR051533">
    <property type="entry name" value="WaaL-like"/>
</dbReference>
<sequence>MTAVVLPTPYSSPTMLTLLRALLVLLICVVSVAPYAGADIAITLTGVAVGLAALRLPPQRLVGARPALLVVFGATCVLSMAWSVAPFSTLPSAVAILSMTVALVLALRVLSRREFLLTISVAFRVVLIATLLVALAVPSVGLVDENYQTGALKGLFVHRNLLAFMALVALATFLVVRRYRSHRASFFDIGLAVVCLAGAQSQTVFISAAATTLLVLMLRWTRRYSGFTRVLLGTASSCAVGLLVYLAIFAFADIASSLGRDSTLTGRTDVWPAVLEQIARTPILGLGWNAPWREGQPETQRMWRAAGFKMYHSHDGYLDMLLQLGVVGLGLMSIVLVVTLIVGIASYVGRGDELAVWSTSCAIVLVMVNLTESPSTNFFGHFVLVSAFLLARQRKPVATVSYRPVFLEGAR</sequence>
<evidence type="ECO:0000256" key="2">
    <source>
        <dbReference type="ARBA" id="ARBA00022692"/>
    </source>
</evidence>
<evidence type="ECO:0000259" key="6">
    <source>
        <dbReference type="Pfam" id="PF04932"/>
    </source>
</evidence>
<protein>
    <recommendedName>
        <fullName evidence="6">O-antigen ligase-related domain-containing protein</fullName>
    </recommendedName>
</protein>
<feature type="transmembrane region" description="Helical" evidence="5">
    <location>
        <begin position="122"/>
        <end position="141"/>
    </location>
</feature>
<proteinExistence type="predicted"/>